<dbReference type="InterPro" id="IPR047640">
    <property type="entry name" value="RpiR-like"/>
</dbReference>
<dbReference type="Pfam" id="PF01418">
    <property type="entry name" value="HTH_6"/>
    <property type="match status" value="1"/>
</dbReference>
<dbReference type="InterPro" id="IPR036388">
    <property type="entry name" value="WH-like_DNA-bd_sf"/>
</dbReference>
<feature type="domain" description="HTH rpiR-type" evidence="1">
    <location>
        <begin position="1"/>
        <end position="77"/>
    </location>
</feature>
<keyword evidence="4" id="KW-1185">Reference proteome</keyword>
<accession>A0A7Z0ELM2</accession>
<dbReference type="Proteomes" id="UP000572051">
    <property type="component" value="Unassembled WGS sequence"/>
</dbReference>
<evidence type="ECO:0000259" key="1">
    <source>
        <dbReference type="PROSITE" id="PS51071"/>
    </source>
</evidence>
<dbReference type="InterPro" id="IPR009057">
    <property type="entry name" value="Homeodomain-like_sf"/>
</dbReference>
<dbReference type="GO" id="GO:0097367">
    <property type="term" value="F:carbohydrate derivative binding"/>
    <property type="evidence" value="ECO:0007669"/>
    <property type="project" value="InterPro"/>
</dbReference>
<dbReference type="PROSITE" id="PS51464">
    <property type="entry name" value="SIS"/>
    <property type="match status" value="1"/>
</dbReference>
<comment type="caution">
    <text evidence="3">The sequence shown here is derived from an EMBL/GenBank/DDBJ whole genome shotgun (WGS) entry which is preliminary data.</text>
</comment>
<dbReference type="SUPFAM" id="SSF53697">
    <property type="entry name" value="SIS domain"/>
    <property type="match status" value="1"/>
</dbReference>
<dbReference type="PANTHER" id="PTHR30514">
    <property type="entry name" value="GLUCOKINASE"/>
    <property type="match status" value="1"/>
</dbReference>
<dbReference type="InterPro" id="IPR000281">
    <property type="entry name" value="HTH_RpiR"/>
</dbReference>
<organism evidence="3 4">
    <name type="scientific">Nocardiopsis aegyptia</name>
    <dbReference type="NCBI Taxonomy" id="220378"/>
    <lineage>
        <taxon>Bacteria</taxon>
        <taxon>Bacillati</taxon>
        <taxon>Actinomycetota</taxon>
        <taxon>Actinomycetes</taxon>
        <taxon>Streptosporangiales</taxon>
        <taxon>Nocardiopsidaceae</taxon>
        <taxon>Nocardiopsis</taxon>
    </lineage>
</organism>
<gene>
    <name evidence="3" type="ORF">HNR10_001742</name>
</gene>
<keyword evidence="3" id="KW-0238">DNA-binding</keyword>
<evidence type="ECO:0000313" key="4">
    <source>
        <dbReference type="Proteomes" id="UP000572051"/>
    </source>
</evidence>
<feature type="domain" description="SIS" evidence="2">
    <location>
        <begin position="121"/>
        <end position="258"/>
    </location>
</feature>
<dbReference type="InterPro" id="IPR001347">
    <property type="entry name" value="SIS_dom"/>
</dbReference>
<dbReference type="GO" id="GO:0003700">
    <property type="term" value="F:DNA-binding transcription factor activity"/>
    <property type="evidence" value="ECO:0007669"/>
    <property type="project" value="InterPro"/>
</dbReference>
<dbReference type="Gene3D" id="1.10.10.10">
    <property type="entry name" value="Winged helix-like DNA-binding domain superfamily/Winged helix DNA-binding domain"/>
    <property type="match status" value="1"/>
</dbReference>
<protein>
    <submittedName>
        <fullName evidence="3">DNA-binding MurR/RpiR family transcriptional regulator</fullName>
    </submittedName>
</protein>
<dbReference type="SUPFAM" id="SSF46689">
    <property type="entry name" value="Homeodomain-like"/>
    <property type="match status" value="1"/>
</dbReference>
<dbReference type="PROSITE" id="PS51071">
    <property type="entry name" value="HTH_RPIR"/>
    <property type="match status" value="1"/>
</dbReference>
<dbReference type="Gene3D" id="3.40.50.10490">
    <property type="entry name" value="Glucose-6-phosphate isomerase like protein, domain 1"/>
    <property type="match status" value="1"/>
</dbReference>
<proteinExistence type="predicted"/>
<dbReference type="EMBL" id="JACCFS010000001">
    <property type="protein sequence ID" value="NYJ33861.1"/>
    <property type="molecule type" value="Genomic_DNA"/>
</dbReference>
<dbReference type="Pfam" id="PF01380">
    <property type="entry name" value="SIS"/>
    <property type="match status" value="1"/>
</dbReference>
<dbReference type="GO" id="GO:1901135">
    <property type="term" value="P:carbohydrate derivative metabolic process"/>
    <property type="evidence" value="ECO:0007669"/>
    <property type="project" value="InterPro"/>
</dbReference>
<sequence>MSDWIEAALAGGRLGRAAERVVRVVRDEPRFASYASTAELAERAQVNVATVVRAAQALGFAGWPALRLELRSRYLASLSAGEVLAEHAGADADPVRAAVRADVEGLRLLEDTIDVATVRALAASVHAARRTLVLGSGTFAAPGLQLAHAASTMGYDVQMRDLGGTSLVNALSKMDESDLLVACDLWRLPTALRSAARIAQERSVPVAVITDRRDSPLVAGAAHVVVVPSESVSMFPSLTPSMTVVHAVLAELARVGGDSVLRAVRDAERLWERAELF</sequence>
<name>A0A7Z0ELM2_9ACTN</name>
<evidence type="ECO:0000313" key="3">
    <source>
        <dbReference type="EMBL" id="NYJ33861.1"/>
    </source>
</evidence>
<dbReference type="GO" id="GO:0003677">
    <property type="term" value="F:DNA binding"/>
    <property type="evidence" value="ECO:0007669"/>
    <property type="project" value="UniProtKB-KW"/>
</dbReference>
<evidence type="ECO:0000259" key="2">
    <source>
        <dbReference type="PROSITE" id="PS51464"/>
    </source>
</evidence>
<dbReference type="PANTHER" id="PTHR30514:SF18">
    <property type="entry name" value="RPIR-FAMILY TRANSCRIPTIONAL REGULATOR"/>
    <property type="match status" value="1"/>
</dbReference>
<dbReference type="AlphaFoldDB" id="A0A7Z0ELM2"/>
<dbReference type="InterPro" id="IPR046348">
    <property type="entry name" value="SIS_dom_sf"/>
</dbReference>
<reference evidence="3 4" key="1">
    <citation type="submission" date="2020-07" db="EMBL/GenBank/DDBJ databases">
        <title>Sequencing the genomes of 1000 actinobacteria strains.</title>
        <authorList>
            <person name="Klenk H.-P."/>
        </authorList>
    </citation>
    <scope>NUCLEOTIDE SEQUENCE [LARGE SCALE GENOMIC DNA]</scope>
    <source>
        <strain evidence="3 4">DSM 44442</strain>
    </source>
</reference>
<dbReference type="RefSeq" id="WP_179822248.1">
    <property type="nucleotide sequence ID" value="NZ_JACCFS010000001.1"/>
</dbReference>